<comment type="caution">
    <text evidence="1">The sequence shown here is derived from an EMBL/GenBank/DDBJ whole genome shotgun (WGS) entry which is preliminary data.</text>
</comment>
<dbReference type="AlphaFoldDB" id="A0A9P8VWK5"/>
<organism evidence="1 2">
    <name type="scientific">Thelonectria olida</name>
    <dbReference type="NCBI Taxonomy" id="1576542"/>
    <lineage>
        <taxon>Eukaryota</taxon>
        <taxon>Fungi</taxon>
        <taxon>Dikarya</taxon>
        <taxon>Ascomycota</taxon>
        <taxon>Pezizomycotina</taxon>
        <taxon>Sordariomycetes</taxon>
        <taxon>Hypocreomycetidae</taxon>
        <taxon>Hypocreales</taxon>
        <taxon>Nectriaceae</taxon>
        <taxon>Thelonectria</taxon>
    </lineage>
</organism>
<reference evidence="1 2" key="1">
    <citation type="journal article" date="2021" name="Nat. Commun.">
        <title>Genetic determinants of endophytism in the Arabidopsis root mycobiome.</title>
        <authorList>
            <person name="Mesny F."/>
            <person name="Miyauchi S."/>
            <person name="Thiergart T."/>
            <person name="Pickel B."/>
            <person name="Atanasova L."/>
            <person name="Karlsson M."/>
            <person name="Huettel B."/>
            <person name="Barry K.W."/>
            <person name="Haridas S."/>
            <person name="Chen C."/>
            <person name="Bauer D."/>
            <person name="Andreopoulos W."/>
            <person name="Pangilinan J."/>
            <person name="LaButti K."/>
            <person name="Riley R."/>
            <person name="Lipzen A."/>
            <person name="Clum A."/>
            <person name="Drula E."/>
            <person name="Henrissat B."/>
            <person name="Kohler A."/>
            <person name="Grigoriev I.V."/>
            <person name="Martin F.M."/>
            <person name="Hacquard S."/>
        </authorList>
    </citation>
    <scope>NUCLEOTIDE SEQUENCE [LARGE SCALE GENOMIC DNA]</scope>
    <source>
        <strain evidence="1 2">MPI-CAGE-CH-0241</strain>
    </source>
</reference>
<dbReference type="EMBL" id="JAGPYM010000023">
    <property type="protein sequence ID" value="KAH6883538.1"/>
    <property type="molecule type" value="Genomic_DNA"/>
</dbReference>
<sequence>MDTLVPKLHTSPAEISAKEEPVPLAEMQAQLWILNILAPEKIPRTLKAIDEDHYRLTSSPDSRIRYGVDHESYAYQLALDMDSAPGLWSILALVSGKSISKSLRLLIVWGFGAHFNTKFRLQGPWRWNGAVDRRRTTGSPTHPFGGRGTRALRLFHRGSLQF</sequence>
<evidence type="ECO:0000313" key="1">
    <source>
        <dbReference type="EMBL" id="KAH6883538.1"/>
    </source>
</evidence>
<dbReference type="Proteomes" id="UP000777438">
    <property type="component" value="Unassembled WGS sequence"/>
</dbReference>
<keyword evidence="2" id="KW-1185">Reference proteome</keyword>
<proteinExistence type="predicted"/>
<accession>A0A9P8VWK5</accession>
<gene>
    <name evidence="1" type="ORF">B0T10DRAFT_463464</name>
</gene>
<protein>
    <submittedName>
        <fullName evidence="1">Uncharacterized protein</fullName>
    </submittedName>
</protein>
<evidence type="ECO:0000313" key="2">
    <source>
        <dbReference type="Proteomes" id="UP000777438"/>
    </source>
</evidence>
<dbReference type="OrthoDB" id="10254665at2759"/>
<name>A0A9P8VWK5_9HYPO</name>